<dbReference type="Pfam" id="PF01795">
    <property type="entry name" value="Methyltransf_5"/>
    <property type="match status" value="2"/>
</dbReference>
<dbReference type="Proteomes" id="UP001174677">
    <property type="component" value="Chromosome 16"/>
</dbReference>
<dbReference type="Gene3D" id="3.40.50.150">
    <property type="entry name" value="Vaccinia Virus protein VP39"/>
    <property type="match status" value="1"/>
</dbReference>
<dbReference type="HAMAP" id="MF_01007">
    <property type="entry name" value="16SrRNA_methyltr_H"/>
    <property type="match status" value="1"/>
</dbReference>
<comment type="caution">
    <text evidence="7">The sequence shown here is derived from an EMBL/GenBank/DDBJ whole genome shotgun (WGS) entry which is preliminary data.</text>
</comment>
<evidence type="ECO:0000313" key="7">
    <source>
        <dbReference type="EMBL" id="KAJ9146280.1"/>
    </source>
</evidence>
<dbReference type="SUPFAM" id="SSF81799">
    <property type="entry name" value="Putative methyltransferase TM0872, insert domain"/>
    <property type="match status" value="1"/>
</dbReference>
<dbReference type="Gene3D" id="1.10.150.170">
    <property type="entry name" value="Putative methyltransferase TM0872, insert domain"/>
    <property type="match status" value="1"/>
</dbReference>
<dbReference type="InterPro" id="IPR023397">
    <property type="entry name" value="SAM-dep_MeTrfase_MraW_recog"/>
</dbReference>
<evidence type="ECO:0008006" key="9">
    <source>
        <dbReference type="Google" id="ProtNLM"/>
    </source>
</evidence>
<keyword evidence="8" id="KW-1185">Reference proteome</keyword>
<accession>A0ABQ9KSE6</accession>
<name>A0ABQ9KSE6_HEVBR</name>
<dbReference type="InterPro" id="IPR002903">
    <property type="entry name" value="RsmH"/>
</dbReference>
<comment type="similarity">
    <text evidence="1">Belongs to the methyltransferase superfamily. RsmH family.</text>
</comment>
<keyword evidence="2" id="KW-0489">Methyltransferase</keyword>
<feature type="chain" id="PRO_5046814988" description="MraW methylase family protein" evidence="6">
    <location>
        <begin position="19"/>
        <end position="442"/>
    </location>
</feature>
<evidence type="ECO:0000256" key="4">
    <source>
        <dbReference type="ARBA" id="ARBA00022691"/>
    </source>
</evidence>
<feature type="region of interest" description="Disordered" evidence="5">
    <location>
        <begin position="49"/>
        <end position="69"/>
    </location>
</feature>
<gene>
    <name evidence="7" type="ORF">P3X46_028565</name>
</gene>
<dbReference type="InterPro" id="IPR029063">
    <property type="entry name" value="SAM-dependent_MTases_sf"/>
</dbReference>
<evidence type="ECO:0000256" key="5">
    <source>
        <dbReference type="SAM" id="MobiDB-lite"/>
    </source>
</evidence>
<feature type="signal peptide" evidence="6">
    <location>
        <begin position="1"/>
        <end position="18"/>
    </location>
</feature>
<keyword evidence="4" id="KW-0949">S-adenosyl-L-methionine</keyword>
<evidence type="ECO:0000256" key="6">
    <source>
        <dbReference type="SAM" id="SignalP"/>
    </source>
</evidence>
<evidence type="ECO:0000256" key="1">
    <source>
        <dbReference type="ARBA" id="ARBA00010396"/>
    </source>
</evidence>
<evidence type="ECO:0000313" key="8">
    <source>
        <dbReference type="Proteomes" id="UP001174677"/>
    </source>
</evidence>
<keyword evidence="3" id="KW-0808">Transferase</keyword>
<dbReference type="NCBIfam" id="TIGR00006">
    <property type="entry name" value="16S rRNA (cytosine(1402)-N(4))-methyltransferase RsmH"/>
    <property type="match status" value="1"/>
</dbReference>
<evidence type="ECO:0000256" key="3">
    <source>
        <dbReference type="ARBA" id="ARBA00022679"/>
    </source>
</evidence>
<evidence type="ECO:0000256" key="2">
    <source>
        <dbReference type="ARBA" id="ARBA00022603"/>
    </source>
</evidence>
<dbReference type="SUPFAM" id="SSF53335">
    <property type="entry name" value="S-adenosyl-L-methionine-dependent methyltransferases"/>
    <property type="match status" value="1"/>
</dbReference>
<dbReference type="PANTHER" id="PTHR11265">
    <property type="entry name" value="S-ADENOSYL-METHYLTRANSFERASE MRAW"/>
    <property type="match status" value="1"/>
</dbReference>
<sequence>MAKQMILCLISIPLFSRALLPPPAVYLTPRAQRSLATATATATANSISKNDRMIKKKTKKQKSEEKKKAELLAVKRKKEKRRTRSEKEFGSTTSFEFDNNENHIPVLLGEVVDVFSSLNLRSFVDCTLGAAGHSSAIIQAHPELENYVGMDVDPVAHAKARAHIDALLHSHFHLKANTFLRNFKHIKSLLAEADPSLLHSGVDAILMDLGMSSMQVNNPERGFSVLANGPLDMRMDPQVTLKAEDILNCWPDTEVGRVLREYGEESNWRLLQNKIVQARLHGGLHSTGDLVDLIRNVTHGMRGGRQGWIKTATRVFQALRIAVNDELNTLEKSLNACFECLAPGGRLAVISFHSLEDRIVKQTFLNIIETDRGDGDVDVEERGGREIRKTEDESDAKEMWIRSMVHGRNGTILTKRPITPSEEEEKLNSRSRSAKLRVIERV</sequence>
<protein>
    <recommendedName>
        <fullName evidence="9">MraW methylase family protein</fullName>
    </recommendedName>
</protein>
<dbReference type="PANTHER" id="PTHR11265:SF0">
    <property type="entry name" value="12S RRNA N4-METHYLCYTIDINE METHYLTRANSFERASE"/>
    <property type="match status" value="1"/>
</dbReference>
<dbReference type="EMBL" id="JARPOI010000016">
    <property type="protein sequence ID" value="KAJ9146280.1"/>
    <property type="molecule type" value="Genomic_DNA"/>
</dbReference>
<keyword evidence="6" id="KW-0732">Signal</keyword>
<proteinExistence type="inferred from homology"/>
<organism evidence="7 8">
    <name type="scientific">Hevea brasiliensis</name>
    <name type="common">Para rubber tree</name>
    <name type="synonym">Siphonia brasiliensis</name>
    <dbReference type="NCBI Taxonomy" id="3981"/>
    <lineage>
        <taxon>Eukaryota</taxon>
        <taxon>Viridiplantae</taxon>
        <taxon>Streptophyta</taxon>
        <taxon>Embryophyta</taxon>
        <taxon>Tracheophyta</taxon>
        <taxon>Spermatophyta</taxon>
        <taxon>Magnoliopsida</taxon>
        <taxon>eudicotyledons</taxon>
        <taxon>Gunneridae</taxon>
        <taxon>Pentapetalae</taxon>
        <taxon>rosids</taxon>
        <taxon>fabids</taxon>
        <taxon>Malpighiales</taxon>
        <taxon>Euphorbiaceae</taxon>
        <taxon>Crotonoideae</taxon>
        <taxon>Micrandreae</taxon>
        <taxon>Hevea</taxon>
    </lineage>
</organism>
<reference evidence="7" key="1">
    <citation type="journal article" date="2023" name="Plant Biotechnol. J.">
        <title>Chromosome-level wild Hevea brasiliensis genome provides new tools for genomic-assisted breeding and valuable loci to elevate rubber yield.</title>
        <authorList>
            <person name="Cheng H."/>
            <person name="Song X."/>
            <person name="Hu Y."/>
            <person name="Wu T."/>
            <person name="Yang Q."/>
            <person name="An Z."/>
            <person name="Feng S."/>
            <person name="Deng Z."/>
            <person name="Wu W."/>
            <person name="Zeng X."/>
            <person name="Tu M."/>
            <person name="Wang X."/>
            <person name="Huang H."/>
        </authorList>
    </citation>
    <scope>NUCLEOTIDE SEQUENCE</scope>
    <source>
        <strain evidence="7">MT/VB/25A 57/8</strain>
    </source>
</reference>